<evidence type="ECO:0000313" key="1">
    <source>
        <dbReference type="EnsemblMetazoa" id="GPAI032550-PA"/>
    </source>
</evidence>
<dbReference type="EnsemblMetazoa" id="GPAI032550-RA">
    <property type="protein sequence ID" value="GPAI032550-PA"/>
    <property type="gene ID" value="GPAI032550"/>
</dbReference>
<organism evidence="1 2">
    <name type="scientific">Glossina pallidipes</name>
    <name type="common">Tsetse fly</name>
    <dbReference type="NCBI Taxonomy" id="7398"/>
    <lineage>
        <taxon>Eukaryota</taxon>
        <taxon>Metazoa</taxon>
        <taxon>Ecdysozoa</taxon>
        <taxon>Arthropoda</taxon>
        <taxon>Hexapoda</taxon>
        <taxon>Insecta</taxon>
        <taxon>Pterygota</taxon>
        <taxon>Neoptera</taxon>
        <taxon>Endopterygota</taxon>
        <taxon>Diptera</taxon>
        <taxon>Brachycera</taxon>
        <taxon>Muscomorpha</taxon>
        <taxon>Hippoboscoidea</taxon>
        <taxon>Glossinidae</taxon>
        <taxon>Glossina</taxon>
    </lineage>
</organism>
<reference evidence="1" key="2">
    <citation type="submission" date="2020-05" db="UniProtKB">
        <authorList>
            <consortium name="EnsemblMetazoa"/>
        </authorList>
    </citation>
    <scope>IDENTIFICATION</scope>
    <source>
        <strain evidence="1">IAEA</strain>
    </source>
</reference>
<dbReference type="VEuPathDB" id="VectorBase:GPAI032550"/>
<dbReference type="AlphaFoldDB" id="A0A1B0A2M2"/>
<keyword evidence="2" id="KW-1185">Reference proteome</keyword>
<name>A0A1B0A2M2_GLOPL</name>
<sequence length="138" mass="15976">MQKNAYSIKEQHCVARAEDKDAIFRNLVSCEIVLCRYLISALGVLVDGLETPPTRIRGWKFIMKINNYFGSPGRYAFEAVLNNKTEIEYKHIWLVAIVEYRTSNVIDTVLHTAQYRKMFSSQLYFQCIVAAKLAYIID</sequence>
<dbReference type="Proteomes" id="UP000092445">
    <property type="component" value="Unassembled WGS sequence"/>
</dbReference>
<proteinExistence type="predicted"/>
<accession>A0A1B0A2M2</accession>
<reference evidence="2" key="1">
    <citation type="submission" date="2014-03" db="EMBL/GenBank/DDBJ databases">
        <authorList>
            <person name="Aksoy S."/>
            <person name="Warren W."/>
            <person name="Wilson R.K."/>
        </authorList>
    </citation>
    <scope>NUCLEOTIDE SEQUENCE [LARGE SCALE GENOMIC DNA]</scope>
    <source>
        <strain evidence="2">IAEA</strain>
    </source>
</reference>
<protein>
    <submittedName>
        <fullName evidence="1">Uncharacterized protein</fullName>
    </submittedName>
</protein>
<evidence type="ECO:0000313" key="2">
    <source>
        <dbReference type="Proteomes" id="UP000092445"/>
    </source>
</evidence>